<dbReference type="AlphaFoldDB" id="A0A9X8ZZG6"/>
<proteinExistence type="predicted"/>
<evidence type="ECO:0000313" key="2">
    <source>
        <dbReference type="Proteomes" id="UP000308444"/>
    </source>
</evidence>
<dbReference type="Proteomes" id="UP000308444">
    <property type="component" value="Unassembled WGS sequence"/>
</dbReference>
<feature type="non-terminal residue" evidence="1">
    <location>
        <position position="32"/>
    </location>
</feature>
<protein>
    <submittedName>
        <fullName evidence="1">Exosporium protein D</fullName>
    </submittedName>
</protein>
<dbReference type="EMBL" id="SZOH01005483">
    <property type="protein sequence ID" value="TKI79239.1"/>
    <property type="molecule type" value="Genomic_DNA"/>
</dbReference>
<evidence type="ECO:0000313" key="1">
    <source>
        <dbReference type="EMBL" id="TKI79239.1"/>
    </source>
</evidence>
<comment type="caution">
    <text evidence="1">The sequence shown here is derived from an EMBL/GenBank/DDBJ whole genome shotgun (WGS) entry which is preliminary data.</text>
</comment>
<name>A0A9X8ZZG6_BACCE</name>
<gene>
    <name evidence="1" type="ORF">FC695_44900</name>
</gene>
<accession>A0A9X8ZZG6</accession>
<organism evidence="1 2">
    <name type="scientific">Bacillus cereus</name>
    <dbReference type="NCBI Taxonomy" id="1396"/>
    <lineage>
        <taxon>Bacteria</taxon>
        <taxon>Bacillati</taxon>
        <taxon>Bacillota</taxon>
        <taxon>Bacilli</taxon>
        <taxon>Bacillales</taxon>
        <taxon>Bacillaceae</taxon>
        <taxon>Bacillus</taxon>
        <taxon>Bacillus cereus group</taxon>
    </lineage>
</organism>
<reference evidence="1 2" key="1">
    <citation type="journal article" date="2019" name="Environ. Microbiol.">
        <title>An active ?-lactamase is a part of an orchestrated cell wall stress resistance network of Bacillus subtilis and related rhizosphere species.</title>
        <authorList>
            <person name="Bucher T."/>
            <person name="Keren-Paz A."/>
            <person name="Hausser J."/>
            <person name="Olender T."/>
            <person name="Cytryn E."/>
            <person name="Kolodkin-Gal I."/>
        </authorList>
    </citation>
    <scope>NUCLEOTIDE SEQUENCE [LARGE SCALE GENOMIC DNA]</scope>
    <source>
        <strain evidence="1 2">I32</strain>
    </source>
</reference>
<sequence>MADYFYKDGKKYYKNQSHSNNQKNNCFIETHT</sequence>